<accession>A0A1M7LEL1</accession>
<dbReference type="GO" id="GO:0016791">
    <property type="term" value="F:phosphatase activity"/>
    <property type="evidence" value="ECO:0007669"/>
    <property type="project" value="TreeGrafter"/>
</dbReference>
<dbReference type="SUPFAM" id="SSF56784">
    <property type="entry name" value="HAD-like"/>
    <property type="match status" value="1"/>
</dbReference>
<dbReference type="SFLD" id="SFLDS00003">
    <property type="entry name" value="Haloacid_Dehalogenase"/>
    <property type="match status" value="1"/>
</dbReference>
<dbReference type="InterPro" id="IPR023214">
    <property type="entry name" value="HAD_sf"/>
</dbReference>
<dbReference type="PANTHER" id="PTHR10000">
    <property type="entry name" value="PHOSPHOSERINE PHOSPHATASE"/>
    <property type="match status" value="1"/>
</dbReference>
<dbReference type="InterPro" id="IPR000150">
    <property type="entry name" value="Cof"/>
</dbReference>
<dbReference type="SFLD" id="SFLDG01140">
    <property type="entry name" value="C2.B:_Phosphomannomutase_and_P"/>
    <property type="match status" value="1"/>
</dbReference>
<dbReference type="RefSeq" id="WP_072951874.1">
    <property type="nucleotide sequence ID" value="NZ_FRCT01000013.1"/>
</dbReference>
<evidence type="ECO:0000313" key="2">
    <source>
        <dbReference type="Proteomes" id="UP000184394"/>
    </source>
</evidence>
<dbReference type="Proteomes" id="UP000184394">
    <property type="component" value="Unassembled WGS sequence"/>
</dbReference>
<dbReference type="NCBIfam" id="TIGR00099">
    <property type="entry name" value="Cof-subfamily"/>
    <property type="match status" value="1"/>
</dbReference>
<reference evidence="1 2" key="1">
    <citation type="submission" date="2016-11" db="EMBL/GenBank/DDBJ databases">
        <authorList>
            <person name="Jaros S."/>
            <person name="Januszkiewicz K."/>
            <person name="Wedrychowicz H."/>
        </authorList>
    </citation>
    <scope>NUCLEOTIDE SEQUENCE [LARGE SCALE GENOMIC DNA]</scope>
    <source>
        <strain evidence="1 2">Y1</strain>
    </source>
</reference>
<dbReference type="AlphaFoldDB" id="A0A1M7LEL1"/>
<proteinExistence type="predicted"/>
<dbReference type="GO" id="GO:0005829">
    <property type="term" value="C:cytosol"/>
    <property type="evidence" value="ECO:0007669"/>
    <property type="project" value="TreeGrafter"/>
</dbReference>
<gene>
    <name evidence="1" type="ORF">SAMN04487860_11318</name>
</gene>
<protein>
    <recommendedName>
        <fullName evidence="3">Cof subfamily of IIB subfamily of haloacid dehalogenase superfamily/HAD-superfamily hydrolase, subfamily IIB</fullName>
    </recommendedName>
</protein>
<dbReference type="InterPro" id="IPR036412">
    <property type="entry name" value="HAD-like_sf"/>
</dbReference>
<dbReference type="PROSITE" id="PS01228">
    <property type="entry name" value="COF_1"/>
    <property type="match status" value="1"/>
</dbReference>
<dbReference type="NCBIfam" id="TIGR01484">
    <property type="entry name" value="HAD-SF-IIB"/>
    <property type="match status" value="1"/>
</dbReference>
<evidence type="ECO:0000313" key="1">
    <source>
        <dbReference type="EMBL" id="SHM76389.1"/>
    </source>
</evidence>
<sequence length="274" mass="30765">MKRLFITDLDGTLLSSDGSISVKTADIINKLTQSGMYFTFATARSVYSAKPLTAALGINVPCILMNGVSIYDLKADGYIANQYISTEASEKVIEAFKREKAEVFLYRFNEEVLTCYYTRVTTRVMQSFAEVRKNRYNKPYIQCADLMDAANERTVYYTALAEYERLLPVKLAVDGIDGVDCAFYEDTYTGKWFLEVFSAAASKSNGLRYLRESYGFDEVVAFGDNLNDLPMFAQADIRIAVGNAREEIKAAADYVIGTNDEDGVARWLVDELSR</sequence>
<dbReference type="Gene3D" id="3.40.50.1000">
    <property type="entry name" value="HAD superfamily/HAD-like"/>
    <property type="match status" value="1"/>
</dbReference>
<dbReference type="GO" id="GO:0000287">
    <property type="term" value="F:magnesium ion binding"/>
    <property type="evidence" value="ECO:0007669"/>
    <property type="project" value="TreeGrafter"/>
</dbReference>
<dbReference type="Pfam" id="PF08282">
    <property type="entry name" value="Hydrolase_3"/>
    <property type="match status" value="1"/>
</dbReference>
<organism evidence="1 2">
    <name type="scientific">Ruminococcus flavefaciens</name>
    <dbReference type="NCBI Taxonomy" id="1265"/>
    <lineage>
        <taxon>Bacteria</taxon>
        <taxon>Bacillati</taxon>
        <taxon>Bacillota</taxon>
        <taxon>Clostridia</taxon>
        <taxon>Eubacteriales</taxon>
        <taxon>Oscillospiraceae</taxon>
        <taxon>Ruminococcus</taxon>
    </lineage>
</organism>
<dbReference type="PANTHER" id="PTHR10000:SF8">
    <property type="entry name" value="HAD SUPERFAMILY HYDROLASE-LIKE, TYPE 3"/>
    <property type="match status" value="1"/>
</dbReference>
<dbReference type="Gene3D" id="3.30.1240.10">
    <property type="match status" value="1"/>
</dbReference>
<dbReference type="EMBL" id="FRCT01000013">
    <property type="protein sequence ID" value="SHM76389.1"/>
    <property type="molecule type" value="Genomic_DNA"/>
</dbReference>
<dbReference type="InterPro" id="IPR006379">
    <property type="entry name" value="HAD-SF_hydro_IIB"/>
</dbReference>
<name>A0A1M7LEL1_RUMFL</name>
<evidence type="ECO:0008006" key="3">
    <source>
        <dbReference type="Google" id="ProtNLM"/>
    </source>
</evidence>